<dbReference type="Proteomes" id="UP000286220">
    <property type="component" value="Unassembled WGS sequence"/>
</dbReference>
<dbReference type="EMBL" id="QSQP01000010">
    <property type="protein sequence ID" value="RGK42602.1"/>
    <property type="molecule type" value="Genomic_DNA"/>
</dbReference>
<evidence type="ECO:0000313" key="4">
    <source>
        <dbReference type="EMBL" id="RHF08057.1"/>
    </source>
</evidence>
<evidence type="ECO:0000313" key="3">
    <source>
        <dbReference type="EMBL" id="RHA92536.1"/>
    </source>
</evidence>
<accession>A0A3E4LZW4</accession>
<evidence type="ECO:0000313" key="7">
    <source>
        <dbReference type="Proteomes" id="UP000283721"/>
    </source>
</evidence>
<evidence type="ECO:0000313" key="6">
    <source>
        <dbReference type="Proteomes" id="UP000283501"/>
    </source>
</evidence>
<comment type="caution">
    <text evidence="1">The sequence shown here is derived from an EMBL/GenBank/DDBJ whole genome shotgun (WGS) entry which is preliminary data.</text>
</comment>
<dbReference type="AlphaFoldDB" id="A0A3E4LZW4"/>
<dbReference type="EMBL" id="QSFZ01000006">
    <property type="protein sequence ID" value="RHA92536.1"/>
    <property type="molecule type" value="Genomic_DNA"/>
</dbReference>
<dbReference type="Proteomes" id="UP000283501">
    <property type="component" value="Unassembled WGS sequence"/>
</dbReference>
<gene>
    <name evidence="4" type="ORF">DW703_02550</name>
    <name evidence="3" type="ORF">DW912_07405</name>
    <name evidence="2" type="ORF">DW967_09030</name>
    <name evidence="1" type="ORF">DXD13_09405</name>
</gene>
<dbReference type="EMBL" id="QSKY01000002">
    <property type="protein sequence ID" value="RHF08057.1"/>
    <property type="molecule type" value="Genomic_DNA"/>
</dbReference>
<organism evidence="1 5">
    <name type="scientific">Agathobacter rectalis</name>
    <dbReference type="NCBI Taxonomy" id="39491"/>
    <lineage>
        <taxon>Bacteria</taxon>
        <taxon>Bacillati</taxon>
        <taxon>Bacillota</taxon>
        <taxon>Clostridia</taxon>
        <taxon>Lachnospirales</taxon>
        <taxon>Lachnospiraceae</taxon>
        <taxon>Agathobacter</taxon>
    </lineage>
</organism>
<evidence type="ECO:0000313" key="5">
    <source>
        <dbReference type="Proteomes" id="UP000261052"/>
    </source>
</evidence>
<evidence type="ECO:0000313" key="8">
    <source>
        <dbReference type="Proteomes" id="UP000286220"/>
    </source>
</evidence>
<dbReference type="RefSeq" id="WP_117686156.1">
    <property type="nucleotide sequence ID" value="NZ_WQOP01000004.1"/>
</dbReference>
<name>A0A3E4LZW4_9FIRM</name>
<evidence type="ECO:0000313" key="1">
    <source>
        <dbReference type="EMBL" id="RGK42602.1"/>
    </source>
</evidence>
<protein>
    <submittedName>
        <fullName evidence="1">Uncharacterized protein</fullName>
    </submittedName>
</protein>
<sequence length="244" mass="27615">MKIKDVIILENNSNETCTNLINLICKAEAFVNDDYKNTALQYSTNAQILREIYTCAWDSVPADEVSRVLESTNDARAIRQLRYEFLTDRQLGKSKDKINDINAVMNVLEKKVSSVEKTFKELQQSSTDLQSMFVDNLPPQGALTVDKTPAANTANNSRVPDMSVSQMKKAGNFKRKRLTRKQKKDIVSYIDLLTSEGYSAAQVGYVLKCAEDGMSPVEIEEFIHPDLSVQMMEQIRVMKNKQKS</sequence>
<dbReference type="Proteomes" id="UP000261052">
    <property type="component" value="Unassembled WGS sequence"/>
</dbReference>
<evidence type="ECO:0000313" key="2">
    <source>
        <dbReference type="EMBL" id="RGZ92064.1"/>
    </source>
</evidence>
<reference evidence="5 6" key="1">
    <citation type="submission" date="2018-08" db="EMBL/GenBank/DDBJ databases">
        <title>A genome reference for cultivated species of the human gut microbiota.</title>
        <authorList>
            <person name="Zou Y."/>
            <person name="Xue W."/>
            <person name="Luo G."/>
        </authorList>
    </citation>
    <scope>NUCLEOTIDE SEQUENCE [LARGE SCALE GENOMIC DNA]</scope>
    <source>
        <strain evidence="4 6">AM26-2LB</strain>
        <strain evidence="3 8">AM42-17AT</strain>
        <strain evidence="2 7">AM47-6BH</strain>
        <strain evidence="1 5">TF11-15AC</strain>
    </source>
</reference>
<proteinExistence type="predicted"/>
<dbReference type="Proteomes" id="UP000283721">
    <property type="component" value="Unassembled WGS sequence"/>
</dbReference>
<dbReference type="EMBL" id="QSES01000015">
    <property type="protein sequence ID" value="RGZ92064.1"/>
    <property type="molecule type" value="Genomic_DNA"/>
</dbReference>